<keyword evidence="3 4" id="KW-0326">Glycosidase</keyword>
<dbReference type="InterPro" id="IPR048395">
    <property type="entry name" value="Glyco_hydro_31_C"/>
</dbReference>
<feature type="domain" description="Glycosyl hydrolase family 31 C-terminal" evidence="6">
    <location>
        <begin position="507"/>
        <end position="586"/>
    </location>
</feature>
<evidence type="ECO:0008006" key="9">
    <source>
        <dbReference type="Google" id="ProtNLM"/>
    </source>
</evidence>
<dbReference type="InterPro" id="IPR050985">
    <property type="entry name" value="Alpha-glycosidase_related"/>
</dbReference>
<dbReference type="AlphaFoldDB" id="A0A1B7ZF29"/>
<dbReference type="SUPFAM" id="SSF51011">
    <property type="entry name" value="Glycosyl hydrolase domain"/>
    <property type="match status" value="1"/>
</dbReference>
<evidence type="ECO:0000313" key="7">
    <source>
        <dbReference type="EMBL" id="OBR42042.1"/>
    </source>
</evidence>
<evidence type="ECO:0000256" key="1">
    <source>
        <dbReference type="ARBA" id="ARBA00007806"/>
    </source>
</evidence>
<dbReference type="InterPro" id="IPR000322">
    <property type="entry name" value="Glyco_hydro_31_TIM"/>
</dbReference>
<comment type="similarity">
    <text evidence="1 4">Belongs to the glycosyl hydrolase 31 family.</text>
</comment>
<dbReference type="PANTHER" id="PTHR43053:SF4">
    <property type="entry name" value="MYOGENESIS-REGULATING GLYCOSIDASE"/>
    <property type="match status" value="1"/>
</dbReference>
<dbReference type="GO" id="GO:0005975">
    <property type="term" value="P:carbohydrate metabolic process"/>
    <property type="evidence" value="ECO:0007669"/>
    <property type="project" value="InterPro"/>
</dbReference>
<sequence length="587" mass="67114">MNKQLFNSIFSLIILIPLVSIGQVYSAQVIHQNNDLENNDKTITISLLKDELWWGGAVNDGVSMPYQEGFTYSNMYNDNKGNQLQPLLISNKGRVIWSEKSFEFTFTKNSISIQAKGELLQKNAGRTLKEAFSYASKKYFAANGKMPDELLFSSPQYNTWIELMYNQNQNDILEYAHAIIDNGFPPGVLMIDDNWQEDHGKWNFHPDRFPNPRKMMEELDAIGFKVMLWVCPFVSPDSDISRELAKNNFLVNYLGASPRGIRPKRTFNFEASLGVLYPLAVPIKNASDAKVTAAPWIKVERPAMVYWWNGVSAVLDLSNPGAENWFKSQLQQLVDEYGVDGFKFDAGDSYFYPDYLVSFKKDITPNEHSELFGKIGLDFPLNEYRATWKMAGLPLVQRLSDKGHNWNDLRTIILNITSQGLMGYAFTCPDMIGGGEFKSFLHTETIDQDLIVRSAQVHSLMPMMQFSVAPWRILDEKHLKAVKKAVQLRKEFTPYIMSLAKEAATTGEPIVRTMEYMYPDQGFERIKDQFMLGEKILVAPVLDKEENKRKVLLPKGKWITGNNKTYRGGSNKTFEVALDELLYFIKQ</sequence>
<evidence type="ECO:0000256" key="2">
    <source>
        <dbReference type="ARBA" id="ARBA00022801"/>
    </source>
</evidence>
<proteinExistence type="inferred from homology"/>
<evidence type="ECO:0000259" key="6">
    <source>
        <dbReference type="Pfam" id="PF21365"/>
    </source>
</evidence>
<dbReference type="InterPro" id="IPR017853">
    <property type="entry name" value="GH"/>
</dbReference>
<dbReference type="SUPFAM" id="SSF51445">
    <property type="entry name" value="(Trans)glycosidases"/>
    <property type="match status" value="1"/>
</dbReference>
<feature type="domain" description="Glycoside hydrolase family 31 TIM barrel" evidence="5">
    <location>
        <begin position="164"/>
        <end position="499"/>
    </location>
</feature>
<keyword evidence="8" id="KW-1185">Reference proteome</keyword>
<gene>
    <name evidence="7" type="ORF">A9200_01235</name>
</gene>
<dbReference type="EMBL" id="LZFP01000001">
    <property type="protein sequence ID" value="OBR42042.1"/>
    <property type="molecule type" value="Genomic_DNA"/>
</dbReference>
<dbReference type="Proteomes" id="UP000092164">
    <property type="component" value="Unassembled WGS sequence"/>
</dbReference>
<dbReference type="Gene3D" id="2.60.40.1180">
    <property type="entry name" value="Golgi alpha-mannosidase II"/>
    <property type="match status" value="1"/>
</dbReference>
<dbReference type="PANTHER" id="PTHR43053">
    <property type="entry name" value="GLYCOSIDASE FAMILY 31"/>
    <property type="match status" value="1"/>
</dbReference>
<dbReference type="Pfam" id="PF21365">
    <property type="entry name" value="Glyco_hydro_31_3rd"/>
    <property type="match status" value="1"/>
</dbReference>
<evidence type="ECO:0000256" key="4">
    <source>
        <dbReference type="RuleBase" id="RU361185"/>
    </source>
</evidence>
<accession>A0A1B7ZF29</accession>
<protein>
    <recommendedName>
        <fullName evidence="9">Alpha-glucosidase</fullName>
    </recommendedName>
</protein>
<dbReference type="KEGG" id="mart:BTR34_09605"/>
<dbReference type="Gene3D" id="3.20.20.80">
    <property type="entry name" value="Glycosidases"/>
    <property type="match status" value="2"/>
</dbReference>
<organism evidence="7 8">
    <name type="scientific">Maribacter hydrothermalis</name>
    <dbReference type="NCBI Taxonomy" id="1836467"/>
    <lineage>
        <taxon>Bacteria</taxon>
        <taxon>Pseudomonadati</taxon>
        <taxon>Bacteroidota</taxon>
        <taxon>Flavobacteriia</taxon>
        <taxon>Flavobacteriales</taxon>
        <taxon>Flavobacteriaceae</taxon>
        <taxon>Maribacter</taxon>
    </lineage>
</organism>
<dbReference type="CDD" id="cd06592">
    <property type="entry name" value="GH31_NET37"/>
    <property type="match status" value="1"/>
</dbReference>
<dbReference type="Pfam" id="PF01055">
    <property type="entry name" value="Glyco_hydro_31_2nd"/>
    <property type="match status" value="1"/>
</dbReference>
<dbReference type="RefSeq" id="WP_068480726.1">
    <property type="nucleotide sequence ID" value="NZ_CP018760.1"/>
</dbReference>
<keyword evidence="2 4" id="KW-0378">Hydrolase</keyword>
<comment type="caution">
    <text evidence="7">The sequence shown here is derived from an EMBL/GenBank/DDBJ whole genome shotgun (WGS) entry which is preliminary data.</text>
</comment>
<reference evidence="8" key="1">
    <citation type="submission" date="2016-06" db="EMBL/GenBank/DDBJ databases">
        <authorList>
            <person name="Zhan P."/>
        </authorList>
    </citation>
    <scope>NUCLEOTIDE SEQUENCE [LARGE SCALE GENOMIC DNA]</scope>
    <source>
        <strain evidence="8">T28</strain>
    </source>
</reference>
<dbReference type="OrthoDB" id="176168at2"/>
<evidence type="ECO:0000259" key="5">
    <source>
        <dbReference type="Pfam" id="PF01055"/>
    </source>
</evidence>
<dbReference type="STRING" id="1836467.BTR34_09605"/>
<evidence type="ECO:0000313" key="8">
    <source>
        <dbReference type="Proteomes" id="UP000092164"/>
    </source>
</evidence>
<name>A0A1B7ZF29_9FLAO</name>
<dbReference type="GO" id="GO:0004553">
    <property type="term" value="F:hydrolase activity, hydrolyzing O-glycosyl compounds"/>
    <property type="evidence" value="ECO:0007669"/>
    <property type="project" value="InterPro"/>
</dbReference>
<evidence type="ECO:0000256" key="3">
    <source>
        <dbReference type="ARBA" id="ARBA00023295"/>
    </source>
</evidence>
<dbReference type="InterPro" id="IPR013780">
    <property type="entry name" value="Glyco_hydro_b"/>
</dbReference>